<name>A0A6I2UY66_9FIRM</name>
<dbReference type="AlphaFoldDB" id="A0A6I2UY66"/>
<dbReference type="RefSeq" id="WP_154620001.1">
    <property type="nucleotide sequence ID" value="NZ_VUNL01000003.1"/>
</dbReference>
<organism evidence="1 2">
    <name type="scientific">Selenomonas montiformis</name>
    <dbReference type="NCBI Taxonomy" id="2652285"/>
    <lineage>
        <taxon>Bacteria</taxon>
        <taxon>Bacillati</taxon>
        <taxon>Bacillota</taxon>
        <taxon>Negativicutes</taxon>
        <taxon>Selenomonadales</taxon>
        <taxon>Selenomonadaceae</taxon>
        <taxon>Selenomonas</taxon>
    </lineage>
</organism>
<dbReference type="Pfam" id="PF04630">
    <property type="entry name" value="Phage_TTP_1"/>
    <property type="match status" value="1"/>
</dbReference>
<dbReference type="NCBIfam" id="TIGR01603">
    <property type="entry name" value="maj_tail_phi13"/>
    <property type="match status" value="1"/>
</dbReference>
<protein>
    <submittedName>
        <fullName evidence="1">Phage tail protein</fullName>
    </submittedName>
</protein>
<dbReference type="InterPro" id="IPR006490">
    <property type="entry name" value="Maj_tail_phi13"/>
</dbReference>
<accession>A0A6I2UY66</accession>
<sequence length="195" mass="21464">MADTVKSGITNSPFVGVTNFHVAKLTEDASGGTPKYDASVAIPWVRQVQVKPKNNSATLYADNMSVATSNVMSEYELTIETATMPLEYKALLLGHKIDAGKLTVSKEDVAPYFAVMFESTKQNGKKRFVRFTKVQFTEPDETSKTKEENVSFNTPTMTATAIYRTADGASLEQADEEAENYVETTGTNWYTLTTV</sequence>
<proteinExistence type="predicted"/>
<reference evidence="1 2" key="1">
    <citation type="submission" date="2019-08" db="EMBL/GenBank/DDBJ databases">
        <title>In-depth cultivation of the pig gut microbiome towards novel bacterial diversity and tailored functional studies.</title>
        <authorList>
            <person name="Wylensek D."/>
            <person name="Hitch T.C.A."/>
            <person name="Clavel T."/>
        </authorList>
    </citation>
    <scope>NUCLEOTIDE SEQUENCE [LARGE SCALE GENOMIC DNA]</scope>
    <source>
        <strain evidence="2">WCA-380-WT-3B3</strain>
    </source>
</reference>
<dbReference type="EMBL" id="VUNL01000003">
    <property type="protein sequence ID" value="MSV24226.1"/>
    <property type="molecule type" value="Genomic_DNA"/>
</dbReference>
<dbReference type="InterPro" id="IPR006724">
    <property type="entry name" value="Phage_TTP"/>
</dbReference>
<keyword evidence="2" id="KW-1185">Reference proteome</keyword>
<dbReference type="Proteomes" id="UP000430222">
    <property type="component" value="Unassembled WGS sequence"/>
</dbReference>
<evidence type="ECO:0000313" key="1">
    <source>
        <dbReference type="EMBL" id="MSV24226.1"/>
    </source>
</evidence>
<gene>
    <name evidence="1" type="ORF">FYJ78_03295</name>
</gene>
<evidence type="ECO:0000313" key="2">
    <source>
        <dbReference type="Proteomes" id="UP000430222"/>
    </source>
</evidence>
<comment type="caution">
    <text evidence="1">The sequence shown here is derived from an EMBL/GenBank/DDBJ whole genome shotgun (WGS) entry which is preliminary data.</text>
</comment>